<gene>
    <name evidence="1" type="ORF">HPK16_04380</name>
</gene>
<reference evidence="1 2" key="1">
    <citation type="submission" date="2020-05" db="EMBL/GenBank/DDBJ databases">
        <authorList>
            <person name="Carlin C.R."/>
        </authorList>
    </citation>
    <scope>NUCLEOTIDE SEQUENCE [LARGE SCALE GENOMIC DNA]</scope>
    <source>
        <strain evidence="1 2">FSL W9-0585</strain>
    </source>
</reference>
<sequence length="169" mass="19021">MRKWVLGMSLILLLVVGVSVYSVHKSQEQVVEMKGEKDRIVQKKAEEKDRGQATEANQAFIRLLFSNEPIATKQKQIQKRTTAKGLAMAFPSADGNEQDADRLYVKNTIQSLASYQREGSGESKQFLNIIELTITANNIDSTSKLLLQTILVKEKEQWLVSNVLILTNL</sequence>
<evidence type="ECO:0000313" key="2">
    <source>
        <dbReference type="Proteomes" id="UP000548787"/>
    </source>
</evidence>
<dbReference type="EMBL" id="JABJVM010000003">
    <property type="protein sequence ID" value="MBA3925573.1"/>
    <property type="molecule type" value="Genomic_DNA"/>
</dbReference>
<comment type="caution">
    <text evidence="1">The sequence shown here is derived from an EMBL/GenBank/DDBJ whole genome shotgun (WGS) entry which is preliminary data.</text>
</comment>
<name>A0A7W1T4X3_9LIST</name>
<evidence type="ECO:0008006" key="3">
    <source>
        <dbReference type="Google" id="ProtNLM"/>
    </source>
</evidence>
<keyword evidence="2" id="KW-1185">Reference proteome</keyword>
<reference evidence="1 2" key="2">
    <citation type="submission" date="2020-08" db="EMBL/GenBank/DDBJ databases">
        <title>Listeria ohnekaius sp. nov. and Listeria portnoyii sp. nov. isolated from non-agricultural and natural environments.</title>
        <authorList>
            <person name="Weller D."/>
            <person name="Belias A.M."/>
            <person name="Liao J."/>
            <person name="Guo S."/>
            <person name="Orsi R.H."/>
            <person name="Wiedmann M."/>
        </authorList>
    </citation>
    <scope>NUCLEOTIDE SEQUENCE [LARGE SCALE GENOMIC DNA]</scope>
    <source>
        <strain evidence="1 2">FSL W9-0585</strain>
    </source>
</reference>
<dbReference type="RefSeq" id="WP_181675795.1">
    <property type="nucleotide sequence ID" value="NZ_JABJVM010000003.1"/>
</dbReference>
<organism evidence="1 2">
    <name type="scientific">Listeria rustica</name>
    <dbReference type="NCBI Taxonomy" id="2713503"/>
    <lineage>
        <taxon>Bacteria</taxon>
        <taxon>Bacillati</taxon>
        <taxon>Bacillota</taxon>
        <taxon>Bacilli</taxon>
        <taxon>Bacillales</taxon>
        <taxon>Listeriaceae</taxon>
        <taxon>Listeria</taxon>
    </lineage>
</organism>
<accession>A0A7W1T4X3</accession>
<evidence type="ECO:0000313" key="1">
    <source>
        <dbReference type="EMBL" id="MBA3925573.1"/>
    </source>
</evidence>
<proteinExistence type="predicted"/>
<protein>
    <recommendedName>
        <fullName evidence="3">DUF4878 domain-containing protein</fullName>
    </recommendedName>
</protein>
<dbReference type="Proteomes" id="UP000548787">
    <property type="component" value="Unassembled WGS sequence"/>
</dbReference>
<dbReference type="AlphaFoldDB" id="A0A7W1T4X3"/>